<evidence type="ECO:0000313" key="3">
    <source>
        <dbReference type="Proteomes" id="UP001187221"/>
    </source>
</evidence>
<keyword evidence="3" id="KW-1185">Reference proteome</keyword>
<feature type="compositionally biased region" description="Gly residues" evidence="1">
    <location>
        <begin position="26"/>
        <end position="49"/>
    </location>
</feature>
<protein>
    <submittedName>
        <fullName evidence="2">Uncharacterized protein</fullName>
    </submittedName>
</protein>
<accession>A0ABQ6PBB0</accession>
<dbReference type="EMBL" id="BTFW01000001">
    <property type="protein sequence ID" value="GMM62165.1"/>
    <property type="molecule type" value="Genomic_DNA"/>
</dbReference>
<organism evidence="2 3">
    <name type="scientific">Novosphingobium pituita</name>
    <dbReference type="NCBI Taxonomy" id="3056842"/>
    <lineage>
        <taxon>Bacteria</taxon>
        <taxon>Pseudomonadati</taxon>
        <taxon>Pseudomonadota</taxon>
        <taxon>Alphaproteobacteria</taxon>
        <taxon>Sphingomonadales</taxon>
        <taxon>Sphingomonadaceae</taxon>
        <taxon>Novosphingobium</taxon>
    </lineage>
</organism>
<proteinExistence type="predicted"/>
<dbReference type="Proteomes" id="UP001187221">
    <property type="component" value="Unassembled WGS sequence"/>
</dbReference>
<evidence type="ECO:0000256" key="1">
    <source>
        <dbReference type="SAM" id="MobiDB-lite"/>
    </source>
</evidence>
<feature type="compositionally biased region" description="Low complexity" evidence="1">
    <location>
        <begin position="54"/>
        <end position="65"/>
    </location>
</feature>
<evidence type="ECO:0000313" key="2">
    <source>
        <dbReference type="EMBL" id="GMM62165.1"/>
    </source>
</evidence>
<comment type="caution">
    <text evidence="2">The sequence shown here is derived from an EMBL/GenBank/DDBJ whole genome shotgun (WGS) entry which is preliminary data.</text>
</comment>
<feature type="region of interest" description="Disordered" evidence="1">
    <location>
        <begin position="25"/>
        <end position="65"/>
    </location>
</feature>
<name>A0ABQ6PBB0_9SPHN</name>
<reference evidence="2 3" key="1">
    <citation type="submission" date="2023-06" db="EMBL/GenBank/DDBJ databases">
        <title>Draft genome sequence of Novosphingobium sp. strain IK01.</title>
        <authorList>
            <person name="Hatamoto M."/>
            <person name="Ikarashi T."/>
            <person name="Yamaguchi T."/>
        </authorList>
    </citation>
    <scope>NUCLEOTIDE SEQUENCE [LARGE SCALE GENOMIC DNA]</scope>
    <source>
        <strain evidence="2 3">IK01</strain>
    </source>
</reference>
<sequence>MLRLTDWRSPLESSGGTVRLALAPLGGTGSGGTVTTLRGGGAAGGGGACGPEQPARAAAPTSAVPPSARMARRAIADRPFEAGISALFVALARSIRTMDRPRITLPGQAAIRPPRS</sequence>
<gene>
    <name evidence="2" type="ORF">NUTIK01_29420</name>
</gene>